<dbReference type="Proteomes" id="UP000092460">
    <property type="component" value="Unassembled WGS sequence"/>
</dbReference>
<dbReference type="VEuPathDB" id="VectorBase:GPPI026658"/>
<dbReference type="EnsemblMetazoa" id="GPPI026658-RA">
    <property type="protein sequence ID" value="GPPI026658-PA"/>
    <property type="gene ID" value="GPPI026658"/>
</dbReference>
<dbReference type="AlphaFoldDB" id="A0A1B0BDL4"/>
<name>A0A1B0BDL4_9MUSC</name>
<evidence type="ECO:0000313" key="3">
    <source>
        <dbReference type="Proteomes" id="UP000092460"/>
    </source>
</evidence>
<sequence length="116" mass="13137">MPSLIRAADRGPSYSFFKIYKLGGFHFKLQSSDARTYIHNEMELCSRRRNLCHHKKSSSSSHSEHLKKPGNHSTYATVQADIRTPNSPCDFPVAGAREKSGEMRGLFVYSNESDKN</sequence>
<evidence type="ECO:0000313" key="2">
    <source>
        <dbReference type="EnsemblMetazoa" id="GPPI026658-PA"/>
    </source>
</evidence>
<protein>
    <submittedName>
        <fullName evidence="2">Uncharacterized protein</fullName>
    </submittedName>
</protein>
<accession>A0A1B0BDL4</accession>
<dbReference type="EMBL" id="JXJN01012513">
    <property type="status" value="NOT_ANNOTATED_CDS"/>
    <property type="molecule type" value="Genomic_DNA"/>
</dbReference>
<reference evidence="2" key="2">
    <citation type="submission" date="2020-05" db="UniProtKB">
        <authorList>
            <consortium name="EnsemblMetazoa"/>
        </authorList>
    </citation>
    <scope>IDENTIFICATION</scope>
    <source>
        <strain evidence="2">IAEA</strain>
    </source>
</reference>
<keyword evidence="3" id="KW-1185">Reference proteome</keyword>
<evidence type="ECO:0000256" key="1">
    <source>
        <dbReference type="SAM" id="MobiDB-lite"/>
    </source>
</evidence>
<feature type="region of interest" description="Disordered" evidence="1">
    <location>
        <begin position="53"/>
        <end position="95"/>
    </location>
</feature>
<reference evidence="3" key="1">
    <citation type="submission" date="2015-01" db="EMBL/GenBank/DDBJ databases">
        <authorList>
            <person name="Aksoy S."/>
            <person name="Warren W."/>
            <person name="Wilson R.K."/>
        </authorList>
    </citation>
    <scope>NUCLEOTIDE SEQUENCE [LARGE SCALE GENOMIC DNA]</scope>
    <source>
        <strain evidence="3">IAEA</strain>
    </source>
</reference>
<proteinExistence type="predicted"/>
<organism evidence="2 3">
    <name type="scientific">Glossina palpalis gambiensis</name>
    <dbReference type="NCBI Taxonomy" id="67801"/>
    <lineage>
        <taxon>Eukaryota</taxon>
        <taxon>Metazoa</taxon>
        <taxon>Ecdysozoa</taxon>
        <taxon>Arthropoda</taxon>
        <taxon>Hexapoda</taxon>
        <taxon>Insecta</taxon>
        <taxon>Pterygota</taxon>
        <taxon>Neoptera</taxon>
        <taxon>Endopterygota</taxon>
        <taxon>Diptera</taxon>
        <taxon>Brachycera</taxon>
        <taxon>Muscomorpha</taxon>
        <taxon>Hippoboscoidea</taxon>
        <taxon>Glossinidae</taxon>
        <taxon>Glossina</taxon>
    </lineage>
</organism>